<dbReference type="FunFam" id="1.20.1050.10:FF:000008">
    <property type="entry name" value="Glutathione S-transferase theta-1"/>
    <property type="match status" value="1"/>
</dbReference>
<evidence type="ECO:0000256" key="2">
    <source>
        <dbReference type="ARBA" id="ARBA00009899"/>
    </source>
</evidence>
<reference evidence="9" key="1">
    <citation type="submission" date="2025-08" db="UniProtKB">
        <authorList>
            <consortium name="Ensembl"/>
        </authorList>
    </citation>
    <scope>IDENTIFICATION</scope>
</reference>
<comment type="subcellular location">
    <subcellularLocation>
        <location evidence="1">Cytoplasm</location>
    </subcellularLocation>
</comment>
<dbReference type="Pfam" id="PF00043">
    <property type="entry name" value="GST_C"/>
    <property type="match status" value="1"/>
</dbReference>
<evidence type="ECO:0000256" key="5">
    <source>
        <dbReference type="ARBA" id="ARBA00022490"/>
    </source>
</evidence>
<dbReference type="InterPro" id="IPR040077">
    <property type="entry name" value="GST_C_Theta"/>
</dbReference>
<dbReference type="SUPFAM" id="SSF47616">
    <property type="entry name" value="GST C-terminal domain-like"/>
    <property type="match status" value="1"/>
</dbReference>
<dbReference type="CDD" id="cd03183">
    <property type="entry name" value="GST_C_Theta"/>
    <property type="match status" value="1"/>
</dbReference>
<dbReference type="PROSITE" id="PS50405">
    <property type="entry name" value="GST_CTER"/>
    <property type="match status" value="1"/>
</dbReference>
<reference evidence="9" key="2">
    <citation type="submission" date="2025-09" db="UniProtKB">
        <authorList>
            <consortium name="Ensembl"/>
        </authorList>
    </citation>
    <scope>IDENTIFICATION</scope>
</reference>
<dbReference type="Gene3D" id="1.20.1050.10">
    <property type="match status" value="1"/>
</dbReference>
<dbReference type="InterPro" id="IPR010987">
    <property type="entry name" value="Glutathione-S-Trfase_C-like"/>
</dbReference>
<dbReference type="PANTHER" id="PTHR43917:SF10">
    <property type="entry name" value="GLUTATHIONE TRANSFERASE"/>
    <property type="match status" value="1"/>
</dbReference>
<dbReference type="InterPro" id="IPR051369">
    <property type="entry name" value="GST_Theta"/>
</dbReference>
<evidence type="ECO:0000256" key="3">
    <source>
        <dbReference type="ARBA" id="ARBA00011738"/>
    </source>
</evidence>
<evidence type="ECO:0000313" key="10">
    <source>
        <dbReference type="Proteomes" id="UP000694523"/>
    </source>
</evidence>
<evidence type="ECO:0000313" key="9">
    <source>
        <dbReference type="Ensembl" id="ENSNMLP00000029518.1"/>
    </source>
</evidence>
<evidence type="ECO:0000256" key="6">
    <source>
        <dbReference type="ARBA" id="ARBA00022679"/>
    </source>
</evidence>
<keyword evidence="5" id="KW-0963">Cytoplasm</keyword>
<organism evidence="9 10">
    <name type="scientific">Neogobius melanostomus</name>
    <name type="common">round goby</name>
    <dbReference type="NCBI Taxonomy" id="47308"/>
    <lineage>
        <taxon>Eukaryota</taxon>
        <taxon>Metazoa</taxon>
        <taxon>Chordata</taxon>
        <taxon>Craniata</taxon>
        <taxon>Vertebrata</taxon>
        <taxon>Euteleostomi</taxon>
        <taxon>Actinopterygii</taxon>
        <taxon>Neopterygii</taxon>
        <taxon>Teleostei</taxon>
        <taxon>Neoteleostei</taxon>
        <taxon>Acanthomorphata</taxon>
        <taxon>Gobiaria</taxon>
        <taxon>Gobiiformes</taxon>
        <taxon>Gobioidei</taxon>
        <taxon>Gobiidae</taxon>
        <taxon>Benthophilinae</taxon>
        <taxon>Neogobiini</taxon>
        <taxon>Neogobius</taxon>
    </lineage>
</organism>
<comment type="similarity">
    <text evidence="2">Belongs to the GST superfamily. Theta family.</text>
</comment>
<dbReference type="InterPro" id="IPR004046">
    <property type="entry name" value="GST_C"/>
</dbReference>
<proteinExistence type="inferred from homology"/>
<dbReference type="GO" id="GO:0005737">
    <property type="term" value="C:cytoplasm"/>
    <property type="evidence" value="ECO:0007669"/>
    <property type="project" value="UniProtKB-SubCell"/>
</dbReference>
<evidence type="ECO:0000259" key="8">
    <source>
        <dbReference type="PROSITE" id="PS50405"/>
    </source>
</evidence>
<dbReference type="AlphaFoldDB" id="A0A8C6U6S4"/>
<dbReference type="Ensembl" id="ENSNMLT00000032921.1">
    <property type="protein sequence ID" value="ENSNMLP00000029518.1"/>
    <property type="gene ID" value="ENSNMLG00000018664.1"/>
</dbReference>
<dbReference type="InterPro" id="IPR036282">
    <property type="entry name" value="Glutathione-S-Trfase_C_sf"/>
</dbReference>
<comment type="catalytic activity">
    <reaction evidence="7">
        <text>RX + glutathione = an S-substituted glutathione + a halide anion + H(+)</text>
        <dbReference type="Rhea" id="RHEA:16437"/>
        <dbReference type="ChEBI" id="CHEBI:15378"/>
        <dbReference type="ChEBI" id="CHEBI:16042"/>
        <dbReference type="ChEBI" id="CHEBI:17792"/>
        <dbReference type="ChEBI" id="CHEBI:57925"/>
        <dbReference type="ChEBI" id="CHEBI:90779"/>
        <dbReference type="EC" id="2.5.1.18"/>
    </reaction>
</comment>
<keyword evidence="6" id="KW-0808">Transferase</keyword>
<protein>
    <recommendedName>
        <fullName evidence="4">glutathione transferase</fullName>
        <ecNumber evidence="4">2.5.1.18</ecNumber>
    </recommendedName>
</protein>
<keyword evidence="10" id="KW-1185">Reference proteome</keyword>
<comment type="subunit">
    <text evidence="3">Homodimer.</text>
</comment>
<dbReference type="EC" id="2.5.1.18" evidence="4"/>
<evidence type="ECO:0000256" key="1">
    <source>
        <dbReference type="ARBA" id="ARBA00004496"/>
    </source>
</evidence>
<name>A0A8C6U6S4_9GOBI</name>
<dbReference type="Proteomes" id="UP000694523">
    <property type="component" value="Unplaced"/>
</dbReference>
<evidence type="ECO:0000256" key="4">
    <source>
        <dbReference type="ARBA" id="ARBA00012452"/>
    </source>
</evidence>
<feature type="domain" description="GST C-terminal" evidence="8">
    <location>
        <begin position="93"/>
        <end position="230"/>
    </location>
</feature>
<dbReference type="GO" id="GO:0004364">
    <property type="term" value="F:glutathione transferase activity"/>
    <property type="evidence" value="ECO:0007669"/>
    <property type="project" value="UniProtKB-EC"/>
</dbReference>
<evidence type="ECO:0000256" key="7">
    <source>
        <dbReference type="ARBA" id="ARBA00047960"/>
    </source>
</evidence>
<dbReference type="PANTHER" id="PTHR43917">
    <property type="match status" value="1"/>
</dbReference>
<sequence length="235" mass="25979">RFIIAPPSALRPLLLTPRSGLSCLSVCPRVPVSVGHVGAVRGSPVAAVPRRAHPAQLHRHRAQAAHRGPAQSDAILKYLVSRCGLADHWYPADPRRRARVDEYTAFHHTHTRPHAAKVFILEVLIPAQTRSPVDAPALNRALSDLDQTLDLIQSMFLRRQAFLCGTDVSVADLLCVCELMQPLGGDRDVLESRPLLRSWRSRVQSAVGPAFDNAHSVLYAVRERFKARPTDQAKL</sequence>
<accession>A0A8C6U6S4</accession>
<dbReference type="GO" id="GO:0006749">
    <property type="term" value="P:glutathione metabolic process"/>
    <property type="evidence" value="ECO:0007669"/>
    <property type="project" value="TreeGrafter"/>
</dbReference>